<keyword evidence="20" id="KW-1185">Reference proteome</keyword>
<keyword evidence="7" id="KW-0679">Respiratory chain</keyword>
<evidence type="ECO:0000256" key="15">
    <source>
        <dbReference type="ARBA" id="ARBA00032395"/>
    </source>
</evidence>
<evidence type="ECO:0000256" key="17">
    <source>
        <dbReference type="SAM" id="Coils"/>
    </source>
</evidence>
<dbReference type="EMBL" id="JANIIK010000048">
    <property type="protein sequence ID" value="KAJ3599657.1"/>
    <property type="molecule type" value="Genomic_DNA"/>
</dbReference>
<protein>
    <recommendedName>
        <fullName evidence="5">NADH dehydrogenase [ubiquinone] 1 beta subcomplex subunit 5, mitochondrial</fullName>
    </recommendedName>
    <alternativeName>
        <fullName evidence="16">Complex I-SGDH</fullName>
    </alternativeName>
    <alternativeName>
        <fullName evidence="15">NADH-ubiquinone oxidoreductase SGDH subunit</fullName>
    </alternativeName>
</protein>
<keyword evidence="13" id="KW-0496">Mitochondrion</keyword>
<evidence type="ECO:0000256" key="10">
    <source>
        <dbReference type="ARBA" id="ARBA00022946"/>
    </source>
</evidence>
<name>A0A9Q0E803_9TELE</name>
<evidence type="ECO:0000256" key="6">
    <source>
        <dbReference type="ARBA" id="ARBA00022448"/>
    </source>
</evidence>
<keyword evidence="9" id="KW-0999">Mitochondrion inner membrane</keyword>
<feature type="coiled-coil region" evidence="17">
    <location>
        <begin position="130"/>
        <end position="157"/>
    </location>
</feature>
<evidence type="ECO:0000256" key="16">
    <source>
        <dbReference type="ARBA" id="ARBA00032550"/>
    </source>
</evidence>
<evidence type="ECO:0000256" key="11">
    <source>
        <dbReference type="ARBA" id="ARBA00022982"/>
    </source>
</evidence>
<dbReference type="PANTHER" id="PTHR13178">
    <property type="entry name" value="NADH-UBIQUINONE OXIDOREDUCTASE SGDH SUBUNIT"/>
    <property type="match status" value="1"/>
</dbReference>
<evidence type="ECO:0000313" key="20">
    <source>
        <dbReference type="Proteomes" id="UP001148018"/>
    </source>
</evidence>
<keyword evidence="6" id="KW-0813">Transport</keyword>
<dbReference type="PANTHER" id="PTHR13178:SF0">
    <property type="entry name" value="NADH DEHYDROGENASE [UBIQUINONE] 1 BETA SUBCOMPLEX SUBUNIT 5, MITOCHONDRIAL"/>
    <property type="match status" value="1"/>
</dbReference>
<evidence type="ECO:0000256" key="8">
    <source>
        <dbReference type="ARBA" id="ARBA00022692"/>
    </source>
</evidence>
<keyword evidence="14 18" id="KW-0472">Membrane</keyword>
<organism evidence="19 20">
    <name type="scientific">Muraenolepis orangiensis</name>
    <name type="common">Patagonian moray cod</name>
    <dbReference type="NCBI Taxonomy" id="630683"/>
    <lineage>
        <taxon>Eukaryota</taxon>
        <taxon>Metazoa</taxon>
        <taxon>Chordata</taxon>
        <taxon>Craniata</taxon>
        <taxon>Vertebrata</taxon>
        <taxon>Euteleostomi</taxon>
        <taxon>Actinopterygii</taxon>
        <taxon>Neopterygii</taxon>
        <taxon>Teleostei</taxon>
        <taxon>Neoteleostei</taxon>
        <taxon>Acanthomorphata</taxon>
        <taxon>Zeiogadaria</taxon>
        <taxon>Gadariae</taxon>
        <taxon>Gadiformes</taxon>
        <taxon>Muraenolepidoidei</taxon>
        <taxon>Muraenolepididae</taxon>
        <taxon>Muraenolepis</taxon>
    </lineage>
</organism>
<evidence type="ECO:0000256" key="4">
    <source>
        <dbReference type="ARBA" id="ARBA00011533"/>
    </source>
</evidence>
<comment type="similarity">
    <text evidence="3">Belongs to the complex I NDUFB5 subunit family.</text>
</comment>
<evidence type="ECO:0000256" key="5">
    <source>
        <dbReference type="ARBA" id="ARBA00015175"/>
    </source>
</evidence>
<evidence type="ECO:0000256" key="18">
    <source>
        <dbReference type="SAM" id="Phobius"/>
    </source>
</evidence>
<evidence type="ECO:0000256" key="13">
    <source>
        <dbReference type="ARBA" id="ARBA00023128"/>
    </source>
</evidence>
<keyword evidence="17" id="KW-0175">Coiled coil</keyword>
<comment type="function">
    <text evidence="1">Accessory subunit of the mitochondrial membrane respiratory chain NADH dehydrogenase (Complex I), that is believed not to be involved in catalysis. Complex I functions in the transfer of electrons from NADH to the respiratory chain. The immediate electron acceptor for the enzyme is believed to be ubiquinone.</text>
</comment>
<keyword evidence="10" id="KW-0809">Transit peptide</keyword>
<dbReference type="GO" id="GO:0005743">
    <property type="term" value="C:mitochondrial inner membrane"/>
    <property type="evidence" value="ECO:0007669"/>
    <property type="project" value="UniProtKB-SubCell"/>
</dbReference>
<comment type="subunit">
    <text evidence="4">Complex I is composed of 45 different subunits.</text>
</comment>
<keyword evidence="11" id="KW-0249">Electron transport</keyword>
<evidence type="ECO:0000256" key="7">
    <source>
        <dbReference type="ARBA" id="ARBA00022660"/>
    </source>
</evidence>
<evidence type="ECO:0000256" key="14">
    <source>
        <dbReference type="ARBA" id="ARBA00023136"/>
    </source>
</evidence>
<evidence type="ECO:0000256" key="12">
    <source>
        <dbReference type="ARBA" id="ARBA00022989"/>
    </source>
</evidence>
<evidence type="ECO:0000256" key="1">
    <source>
        <dbReference type="ARBA" id="ARBA00003195"/>
    </source>
</evidence>
<dbReference type="InterPro" id="IPR019173">
    <property type="entry name" value="NADH_UbQ_OxRdtase_B5_su"/>
</dbReference>
<evidence type="ECO:0000256" key="9">
    <source>
        <dbReference type="ARBA" id="ARBA00022792"/>
    </source>
</evidence>
<comment type="subcellular location">
    <subcellularLocation>
        <location evidence="2">Mitochondrion inner membrane</location>
        <topology evidence="2">Single-pass membrane protein</topology>
    </subcellularLocation>
</comment>
<gene>
    <name evidence="19" type="ORF">NHX12_033613</name>
</gene>
<accession>A0A9Q0E803</accession>
<keyword evidence="8 18" id="KW-0812">Transmembrane</keyword>
<keyword evidence="12 18" id="KW-1133">Transmembrane helix</keyword>
<sequence>MAGMSLLRSAAVFAARLSPFKSLNKGSKNVSNLLTRTIPKTEQVAVRWGHGKQLFVVQPSRFYDSRFLRLLKYYFFLTGIPVAVIVTFINVFYGEAELAEIPEGYEPEYWEYYRHPITRFISRNVYDSPVKDYEKAMAAIQIEKEKADHRLAHLEVRRQMRQRGDGPWFHEQTVDKSLIDRRHKATPDA</sequence>
<evidence type="ECO:0000256" key="2">
    <source>
        <dbReference type="ARBA" id="ARBA00004434"/>
    </source>
</evidence>
<dbReference type="AlphaFoldDB" id="A0A9Q0E803"/>
<comment type="caution">
    <text evidence="19">The sequence shown here is derived from an EMBL/GenBank/DDBJ whole genome shotgun (WGS) entry which is preliminary data.</text>
</comment>
<dbReference type="Proteomes" id="UP001148018">
    <property type="component" value="Unassembled WGS sequence"/>
</dbReference>
<evidence type="ECO:0000256" key="3">
    <source>
        <dbReference type="ARBA" id="ARBA00007152"/>
    </source>
</evidence>
<proteinExistence type="inferred from homology"/>
<dbReference type="Pfam" id="PF09781">
    <property type="entry name" value="NDUF_B5"/>
    <property type="match status" value="1"/>
</dbReference>
<reference evidence="19" key="1">
    <citation type="submission" date="2022-07" db="EMBL/GenBank/DDBJ databases">
        <title>Chromosome-level genome of Muraenolepis orangiensis.</title>
        <authorList>
            <person name="Kim J."/>
        </authorList>
    </citation>
    <scope>NUCLEOTIDE SEQUENCE</scope>
    <source>
        <strain evidence="19">KU_S4_2022</strain>
        <tissue evidence="19">Muscle</tissue>
    </source>
</reference>
<feature type="transmembrane region" description="Helical" evidence="18">
    <location>
        <begin position="73"/>
        <end position="93"/>
    </location>
</feature>
<evidence type="ECO:0000313" key="19">
    <source>
        <dbReference type="EMBL" id="KAJ3599657.1"/>
    </source>
</evidence>
<dbReference type="OrthoDB" id="9995605at2759"/>